<evidence type="ECO:0000313" key="3">
    <source>
        <dbReference type="Proteomes" id="UP000799437"/>
    </source>
</evidence>
<protein>
    <submittedName>
        <fullName evidence="2">Uncharacterized protein</fullName>
    </submittedName>
</protein>
<proteinExistence type="predicted"/>
<dbReference type="GeneID" id="54487373"/>
<dbReference type="EMBL" id="ML996565">
    <property type="protein sequence ID" value="KAF2763183.1"/>
    <property type="molecule type" value="Genomic_DNA"/>
</dbReference>
<sequence>MHFSHALITIVASTCVVSAYPGLHENTVVAVEGRGIDDTATGPRYSPLVVNGDELHTSKDIETGKVVCTTNLHDVDKGGNLQSAKDQQIQWVEQGRGSTEIEFNIGRTTMEVGQAGDLISYVTNRGGKQTAHVDDIRWMHFYIDRDCTSKGQVGYYWVPKWKVWYGWGYLERQPFFGVPANHF</sequence>
<dbReference type="Proteomes" id="UP000799437">
    <property type="component" value="Unassembled WGS sequence"/>
</dbReference>
<keyword evidence="1" id="KW-0732">Signal</keyword>
<organism evidence="2 3">
    <name type="scientific">Pseudovirgaria hyperparasitica</name>
    <dbReference type="NCBI Taxonomy" id="470096"/>
    <lineage>
        <taxon>Eukaryota</taxon>
        <taxon>Fungi</taxon>
        <taxon>Dikarya</taxon>
        <taxon>Ascomycota</taxon>
        <taxon>Pezizomycotina</taxon>
        <taxon>Dothideomycetes</taxon>
        <taxon>Dothideomycetes incertae sedis</taxon>
        <taxon>Acrospermales</taxon>
        <taxon>Acrospermaceae</taxon>
        <taxon>Pseudovirgaria</taxon>
    </lineage>
</organism>
<keyword evidence="3" id="KW-1185">Reference proteome</keyword>
<dbReference type="RefSeq" id="XP_033605634.1">
    <property type="nucleotide sequence ID" value="XM_033746319.1"/>
</dbReference>
<gene>
    <name evidence="2" type="ORF">EJ05DRAFT_496010</name>
</gene>
<accession>A0A6A6WLZ0</accession>
<feature type="signal peptide" evidence="1">
    <location>
        <begin position="1"/>
        <end position="19"/>
    </location>
</feature>
<evidence type="ECO:0000256" key="1">
    <source>
        <dbReference type="SAM" id="SignalP"/>
    </source>
</evidence>
<reference evidence="2" key="1">
    <citation type="journal article" date="2020" name="Stud. Mycol.">
        <title>101 Dothideomycetes genomes: a test case for predicting lifestyles and emergence of pathogens.</title>
        <authorList>
            <person name="Haridas S."/>
            <person name="Albert R."/>
            <person name="Binder M."/>
            <person name="Bloem J."/>
            <person name="Labutti K."/>
            <person name="Salamov A."/>
            <person name="Andreopoulos B."/>
            <person name="Baker S."/>
            <person name="Barry K."/>
            <person name="Bills G."/>
            <person name="Bluhm B."/>
            <person name="Cannon C."/>
            <person name="Castanera R."/>
            <person name="Culley D."/>
            <person name="Daum C."/>
            <person name="Ezra D."/>
            <person name="Gonzalez J."/>
            <person name="Henrissat B."/>
            <person name="Kuo A."/>
            <person name="Liang C."/>
            <person name="Lipzen A."/>
            <person name="Lutzoni F."/>
            <person name="Magnuson J."/>
            <person name="Mondo S."/>
            <person name="Nolan M."/>
            <person name="Ohm R."/>
            <person name="Pangilinan J."/>
            <person name="Park H.-J."/>
            <person name="Ramirez L."/>
            <person name="Alfaro M."/>
            <person name="Sun H."/>
            <person name="Tritt A."/>
            <person name="Yoshinaga Y."/>
            <person name="Zwiers L.-H."/>
            <person name="Turgeon B."/>
            <person name="Goodwin S."/>
            <person name="Spatafora J."/>
            <person name="Crous P."/>
            <person name="Grigoriev I."/>
        </authorList>
    </citation>
    <scope>NUCLEOTIDE SEQUENCE</scope>
    <source>
        <strain evidence="2">CBS 121739</strain>
    </source>
</reference>
<feature type="chain" id="PRO_5025410444" evidence="1">
    <location>
        <begin position="20"/>
        <end position="183"/>
    </location>
</feature>
<dbReference type="AlphaFoldDB" id="A0A6A6WLZ0"/>
<name>A0A6A6WLZ0_9PEZI</name>
<evidence type="ECO:0000313" key="2">
    <source>
        <dbReference type="EMBL" id="KAF2763183.1"/>
    </source>
</evidence>